<keyword evidence="1" id="KW-0812">Transmembrane</keyword>
<proteinExistence type="predicted"/>
<keyword evidence="1" id="KW-0472">Membrane</keyword>
<keyword evidence="1" id="KW-1133">Transmembrane helix</keyword>
<comment type="caution">
    <text evidence="2">The sequence shown here is derived from an EMBL/GenBank/DDBJ whole genome shotgun (WGS) entry which is preliminary data.</text>
</comment>
<dbReference type="RefSeq" id="WP_010442279.1">
    <property type="nucleotide sequence ID" value="NZ_AEYW01000014.1"/>
</dbReference>
<protein>
    <submittedName>
        <fullName evidence="2">Uncharacterized protein</fullName>
    </submittedName>
</protein>
<keyword evidence="3" id="KW-1185">Reference proteome</keyword>
<dbReference type="Proteomes" id="UP000271700">
    <property type="component" value="Unassembled WGS sequence"/>
</dbReference>
<dbReference type="EMBL" id="RCCT01000003">
    <property type="protein sequence ID" value="RLK07282.1"/>
    <property type="molecule type" value="Genomic_DNA"/>
</dbReference>
<evidence type="ECO:0000313" key="3">
    <source>
        <dbReference type="Proteomes" id="UP000271700"/>
    </source>
</evidence>
<dbReference type="STRING" id="981384.GCA_000192475_01416"/>
<evidence type="ECO:0000256" key="1">
    <source>
        <dbReference type="SAM" id="Phobius"/>
    </source>
</evidence>
<organism evidence="2 3">
    <name type="scientific">Ruegeria conchae</name>
    <dbReference type="NCBI Taxonomy" id="981384"/>
    <lineage>
        <taxon>Bacteria</taxon>
        <taxon>Pseudomonadati</taxon>
        <taxon>Pseudomonadota</taxon>
        <taxon>Alphaproteobacteria</taxon>
        <taxon>Rhodobacterales</taxon>
        <taxon>Roseobacteraceae</taxon>
        <taxon>Ruegeria</taxon>
    </lineage>
</organism>
<dbReference type="AlphaFoldDB" id="A0A497ZHL5"/>
<reference evidence="2 3" key="1">
    <citation type="submission" date="2018-10" db="EMBL/GenBank/DDBJ databases">
        <title>Genomic Encyclopedia of Archaeal and Bacterial Type Strains, Phase II (KMG-II): from individual species to whole genera.</title>
        <authorList>
            <person name="Goeker M."/>
        </authorList>
    </citation>
    <scope>NUCLEOTIDE SEQUENCE [LARGE SCALE GENOMIC DNA]</scope>
    <source>
        <strain evidence="2 3">DSM 29317</strain>
    </source>
</reference>
<dbReference type="OrthoDB" id="7283160at2"/>
<gene>
    <name evidence="2" type="ORF">CLV75_2398</name>
</gene>
<name>A0A497ZHL5_9RHOB</name>
<feature type="transmembrane region" description="Helical" evidence="1">
    <location>
        <begin position="115"/>
        <end position="134"/>
    </location>
</feature>
<sequence length="139" mass="15251">MPAGGILYPHSPEFDRFLQAFVGEDRKGNAVTVLSALARLKLEPWEEAAALAALEEKAAGSRLEMLLSQFRDVPELKQDSGTLARELTRLLPKRRKRLRADSGGVENRPANFPGLIWAVLTIFFLIVQLILAGTPGTGQ</sequence>
<evidence type="ECO:0000313" key="2">
    <source>
        <dbReference type="EMBL" id="RLK07282.1"/>
    </source>
</evidence>
<accession>A0A497ZHL5</accession>